<evidence type="ECO:0000256" key="1">
    <source>
        <dbReference type="ARBA" id="ARBA00023157"/>
    </source>
</evidence>
<dbReference type="EMBL" id="CAUYUJ010002961">
    <property type="protein sequence ID" value="CAK0803162.1"/>
    <property type="molecule type" value="Genomic_DNA"/>
</dbReference>
<name>A0ABN9QB95_9DINO</name>
<dbReference type="SUPFAM" id="SSF90188">
    <property type="entry name" value="Somatomedin B domain"/>
    <property type="match status" value="1"/>
</dbReference>
<comment type="caution">
    <text evidence="3">The sequence shown here is derived from an EMBL/GenBank/DDBJ whole genome shotgun (WGS) entry which is preliminary data.</text>
</comment>
<evidence type="ECO:0000259" key="2">
    <source>
        <dbReference type="PROSITE" id="PS50958"/>
    </source>
</evidence>
<dbReference type="PROSITE" id="PS50958">
    <property type="entry name" value="SMB_2"/>
    <property type="match status" value="1"/>
</dbReference>
<keyword evidence="1" id="KW-1015">Disulfide bond</keyword>
<evidence type="ECO:0000313" key="4">
    <source>
        <dbReference type="Proteomes" id="UP001189429"/>
    </source>
</evidence>
<dbReference type="InterPro" id="IPR036024">
    <property type="entry name" value="Somatomedin_B-like_dom_sf"/>
</dbReference>
<organism evidence="3 4">
    <name type="scientific">Prorocentrum cordatum</name>
    <dbReference type="NCBI Taxonomy" id="2364126"/>
    <lineage>
        <taxon>Eukaryota</taxon>
        <taxon>Sar</taxon>
        <taxon>Alveolata</taxon>
        <taxon>Dinophyceae</taxon>
        <taxon>Prorocentrales</taxon>
        <taxon>Prorocentraceae</taxon>
        <taxon>Prorocentrum</taxon>
    </lineage>
</organism>
<feature type="non-terminal residue" evidence="3">
    <location>
        <position position="143"/>
    </location>
</feature>
<dbReference type="Proteomes" id="UP001189429">
    <property type="component" value="Unassembled WGS sequence"/>
</dbReference>
<protein>
    <recommendedName>
        <fullName evidence="2">SMB domain-containing protein</fullName>
    </recommendedName>
</protein>
<dbReference type="Gene3D" id="4.10.410.20">
    <property type="match status" value="1"/>
</dbReference>
<feature type="domain" description="SMB" evidence="2">
    <location>
        <begin position="20"/>
        <end position="64"/>
    </location>
</feature>
<feature type="non-terminal residue" evidence="3">
    <location>
        <position position="1"/>
    </location>
</feature>
<sequence length="143" mass="14642">GYGGPPPRPGGGSGGLGTGSTASCAAYGCRDFDRSQDCQCNPACEEHRSCCPDYGEHCARGNSTPPPPADGRQEALLEPRLRGCESACPLAGVIDSCAKQVDGQTKRTFAGRPNACLLAYSAVLQECPSCSMCSYASLDCAGG</sequence>
<dbReference type="PROSITE" id="PS00524">
    <property type="entry name" value="SMB_1"/>
    <property type="match status" value="1"/>
</dbReference>
<keyword evidence="4" id="KW-1185">Reference proteome</keyword>
<reference evidence="3" key="1">
    <citation type="submission" date="2023-10" db="EMBL/GenBank/DDBJ databases">
        <authorList>
            <person name="Chen Y."/>
            <person name="Shah S."/>
            <person name="Dougan E. K."/>
            <person name="Thang M."/>
            <person name="Chan C."/>
        </authorList>
    </citation>
    <scope>NUCLEOTIDE SEQUENCE [LARGE SCALE GENOMIC DNA]</scope>
</reference>
<proteinExistence type="predicted"/>
<gene>
    <name evidence="3" type="ORF">PCOR1329_LOCUS10446</name>
</gene>
<evidence type="ECO:0000313" key="3">
    <source>
        <dbReference type="EMBL" id="CAK0803162.1"/>
    </source>
</evidence>
<accession>A0ABN9QB95</accession>
<dbReference type="InterPro" id="IPR001212">
    <property type="entry name" value="Somatomedin_B_dom"/>
</dbReference>
<dbReference type="Pfam" id="PF01033">
    <property type="entry name" value="Somatomedin_B"/>
    <property type="match status" value="1"/>
</dbReference>